<feature type="transmembrane region" description="Helical" evidence="2">
    <location>
        <begin position="285"/>
        <end position="302"/>
    </location>
</feature>
<dbReference type="PANTHER" id="PTHR36779">
    <property type="entry name" value="OSJNBA0083N12.13 PROTEIN"/>
    <property type="match status" value="1"/>
</dbReference>
<feature type="transmembrane region" description="Helical" evidence="2">
    <location>
        <begin position="230"/>
        <end position="253"/>
    </location>
</feature>
<evidence type="ECO:0000313" key="4">
    <source>
        <dbReference type="Proteomes" id="UP000594263"/>
    </source>
</evidence>
<dbReference type="OMA" id="AWLAIEY"/>
<organism evidence="3 4">
    <name type="scientific">Kalanchoe fedtschenkoi</name>
    <name type="common">Lavender scallops</name>
    <name type="synonym">South American air plant</name>
    <dbReference type="NCBI Taxonomy" id="63787"/>
    <lineage>
        <taxon>Eukaryota</taxon>
        <taxon>Viridiplantae</taxon>
        <taxon>Streptophyta</taxon>
        <taxon>Embryophyta</taxon>
        <taxon>Tracheophyta</taxon>
        <taxon>Spermatophyta</taxon>
        <taxon>Magnoliopsida</taxon>
        <taxon>eudicotyledons</taxon>
        <taxon>Gunneridae</taxon>
        <taxon>Pentapetalae</taxon>
        <taxon>Saxifragales</taxon>
        <taxon>Crassulaceae</taxon>
        <taxon>Kalanchoe</taxon>
    </lineage>
</organism>
<reference evidence="3" key="1">
    <citation type="submission" date="2021-01" db="UniProtKB">
        <authorList>
            <consortium name="EnsemblPlants"/>
        </authorList>
    </citation>
    <scope>IDENTIFICATION</scope>
</reference>
<dbReference type="AlphaFoldDB" id="A0A7N0TZD6"/>
<feature type="transmembrane region" description="Helical" evidence="2">
    <location>
        <begin position="42"/>
        <end position="64"/>
    </location>
</feature>
<dbReference type="EnsemblPlants" id="Kaladp0048s0643.1.v1.1">
    <property type="protein sequence ID" value="Kaladp0048s0643.1.v1.1"/>
    <property type="gene ID" value="Kaladp0048s0643.v1.1"/>
</dbReference>
<evidence type="ECO:0000313" key="3">
    <source>
        <dbReference type="EnsemblPlants" id="Kaladp0048s0643.1.v1.1"/>
    </source>
</evidence>
<dbReference type="Gramene" id="Kaladp0048s0643.1.v1.1">
    <property type="protein sequence ID" value="Kaladp0048s0643.1.v1.1"/>
    <property type="gene ID" value="Kaladp0048s0643.v1.1"/>
</dbReference>
<proteinExistence type="predicted"/>
<keyword evidence="4" id="KW-1185">Reference proteome</keyword>
<keyword evidence="2" id="KW-0472">Membrane</keyword>
<name>A0A7N0TZD6_KALFE</name>
<evidence type="ECO:0000256" key="1">
    <source>
        <dbReference type="SAM" id="MobiDB-lite"/>
    </source>
</evidence>
<evidence type="ECO:0000256" key="2">
    <source>
        <dbReference type="SAM" id="Phobius"/>
    </source>
</evidence>
<dbReference type="Proteomes" id="UP000594263">
    <property type="component" value="Unplaced"/>
</dbReference>
<sequence>MDAPEEMLTSPPQPSPSTPTPTKREMERSRSRRRCGCVMRRFLQLLTVVICMAASLVIGVFAFVGGSSIATPGLLRARCKIISSSVDIRSAKVCEVGLLRYEAEHLFYPSERRKFRCRHDYYWASVFEVEYIDYASGRTKFALAEAPDEALPVDCRPTFGVAWSLKNNFKLNRTYDCWYTPGFPKVNIYRDNFFRCQPVDHFHTKMLKRYLILLTRILDSWAGKRTHAKYFSLGTIGGVISGFSASLISLSLIRQVQKVMVSLQKLSTARRSAIAATYAARLRRVFLFIAYFSLTFWLALQYRKRLGLMEFFTIL</sequence>
<feature type="region of interest" description="Disordered" evidence="1">
    <location>
        <begin position="1"/>
        <end position="30"/>
    </location>
</feature>
<dbReference type="PANTHER" id="PTHR36779:SF1">
    <property type="entry name" value="OS04G0600400 PROTEIN"/>
    <property type="match status" value="1"/>
</dbReference>
<protein>
    <submittedName>
        <fullName evidence="3">Uncharacterized protein</fullName>
    </submittedName>
</protein>
<keyword evidence="2" id="KW-1133">Transmembrane helix</keyword>
<keyword evidence="2" id="KW-0812">Transmembrane</keyword>
<accession>A0A7N0TZD6</accession>